<keyword evidence="3" id="KW-0067">ATP-binding</keyword>
<dbReference type="GO" id="GO:0008094">
    <property type="term" value="F:ATP-dependent activity, acting on DNA"/>
    <property type="evidence" value="ECO:0007669"/>
    <property type="project" value="TreeGrafter"/>
</dbReference>
<feature type="region of interest" description="Disordered" evidence="4">
    <location>
        <begin position="1"/>
        <end position="43"/>
    </location>
</feature>
<dbReference type="OrthoDB" id="2801544at2759"/>
<dbReference type="Gene3D" id="3.40.50.10810">
    <property type="entry name" value="Tandem AAA-ATPase domain"/>
    <property type="match status" value="1"/>
</dbReference>
<dbReference type="InterPro" id="IPR038718">
    <property type="entry name" value="SNF2-like_sf"/>
</dbReference>
<feature type="region of interest" description="Disordered" evidence="4">
    <location>
        <begin position="710"/>
        <end position="767"/>
    </location>
</feature>
<dbReference type="GO" id="GO:0005634">
    <property type="term" value="C:nucleus"/>
    <property type="evidence" value="ECO:0007669"/>
    <property type="project" value="TreeGrafter"/>
</dbReference>
<dbReference type="InterPro" id="IPR027417">
    <property type="entry name" value="P-loop_NTPase"/>
</dbReference>
<feature type="compositionally biased region" description="Basic and acidic residues" evidence="4">
    <location>
        <begin position="20"/>
        <end position="40"/>
    </location>
</feature>
<accession>A0A507EV08</accession>
<dbReference type="EMBL" id="QEAP01000407">
    <property type="protein sequence ID" value="TPX67175.1"/>
    <property type="molecule type" value="Genomic_DNA"/>
</dbReference>
<dbReference type="Proteomes" id="UP000320333">
    <property type="component" value="Unassembled WGS sequence"/>
</dbReference>
<keyword evidence="1" id="KW-0547">Nucleotide-binding</keyword>
<feature type="region of interest" description="Disordered" evidence="4">
    <location>
        <begin position="932"/>
        <end position="952"/>
    </location>
</feature>
<dbReference type="Pfam" id="PF00271">
    <property type="entry name" value="Helicase_C"/>
    <property type="match status" value="1"/>
</dbReference>
<protein>
    <recommendedName>
        <fullName evidence="5">Helicase ATP-binding domain-containing protein</fullName>
    </recommendedName>
</protein>
<dbReference type="SUPFAM" id="SSF52540">
    <property type="entry name" value="P-loop containing nucleoside triphosphate hydrolases"/>
    <property type="match status" value="2"/>
</dbReference>
<dbReference type="Gene3D" id="3.40.50.300">
    <property type="entry name" value="P-loop containing nucleotide triphosphate hydrolases"/>
    <property type="match status" value="1"/>
</dbReference>
<dbReference type="AlphaFoldDB" id="A0A507EV08"/>
<feature type="compositionally biased region" description="Basic and acidic residues" evidence="4">
    <location>
        <begin position="937"/>
        <end position="952"/>
    </location>
</feature>
<evidence type="ECO:0000313" key="6">
    <source>
        <dbReference type="EMBL" id="TPX67175.1"/>
    </source>
</evidence>
<dbReference type="GO" id="GO:0016787">
    <property type="term" value="F:hydrolase activity"/>
    <property type="evidence" value="ECO:0007669"/>
    <property type="project" value="UniProtKB-KW"/>
</dbReference>
<proteinExistence type="predicted"/>
<dbReference type="InterPro" id="IPR050628">
    <property type="entry name" value="SNF2_RAD54_helicase_TF"/>
</dbReference>
<dbReference type="PANTHER" id="PTHR45626:SF51">
    <property type="entry name" value="SNF2-RELATED DOMAIN-CONTAINING PROTEIN"/>
    <property type="match status" value="1"/>
</dbReference>
<dbReference type="CDD" id="cd18793">
    <property type="entry name" value="SF2_C_SNF"/>
    <property type="match status" value="1"/>
</dbReference>
<evidence type="ECO:0000259" key="5">
    <source>
        <dbReference type="SMART" id="SM00487"/>
    </source>
</evidence>
<dbReference type="Pfam" id="PF00176">
    <property type="entry name" value="SNF2-rel_dom"/>
    <property type="match status" value="1"/>
</dbReference>
<keyword evidence="7" id="KW-1185">Reference proteome</keyword>
<reference evidence="6 7" key="1">
    <citation type="journal article" date="2019" name="Sci. Rep.">
        <title>Comparative genomics of chytrid fungi reveal insights into the obligate biotrophic and pathogenic lifestyle of Synchytrium endobioticum.</title>
        <authorList>
            <person name="van de Vossenberg B.T.L.H."/>
            <person name="Warris S."/>
            <person name="Nguyen H.D.T."/>
            <person name="van Gent-Pelzer M.P.E."/>
            <person name="Joly D.L."/>
            <person name="van de Geest H.C."/>
            <person name="Bonants P.J.M."/>
            <person name="Smith D.S."/>
            <person name="Levesque C.A."/>
            <person name="van der Lee T.A.J."/>
        </authorList>
    </citation>
    <scope>NUCLEOTIDE SEQUENCE [LARGE SCALE GENOMIC DNA]</scope>
    <source>
        <strain evidence="6 7">CBS 675.73</strain>
    </source>
</reference>
<dbReference type="GO" id="GO:0006281">
    <property type="term" value="P:DNA repair"/>
    <property type="evidence" value="ECO:0007669"/>
    <property type="project" value="TreeGrafter"/>
</dbReference>
<dbReference type="STRING" id="246404.A0A507EV08"/>
<dbReference type="InterPro" id="IPR000330">
    <property type="entry name" value="SNF2_N"/>
</dbReference>
<feature type="compositionally biased region" description="Low complexity" evidence="4">
    <location>
        <begin position="711"/>
        <end position="726"/>
    </location>
</feature>
<dbReference type="InterPro" id="IPR001650">
    <property type="entry name" value="Helicase_C-like"/>
</dbReference>
<evidence type="ECO:0000313" key="7">
    <source>
        <dbReference type="Proteomes" id="UP000320333"/>
    </source>
</evidence>
<dbReference type="InterPro" id="IPR014001">
    <property type="entry name" value="Helicase_ATP-bd"/>
</dbReference>
<dbReference type="PANTHER" id="PTHR45626">
    <property type="entry name" value="TRANSCRIPTION TERMINATION FACTOR 2-RELATED"/>
    <property type="match status" value="1"/>
</dbReference>
<dbReference type="GO" id="GO:0005524">
    <property type="term" value="F:ATP binding"/>
    <property type="evidence" value="ECO:0007669"/>
    <property type="project" value="UniProtKB-KW"/>
</dbReference>
<organism evidence="6 7">
    <name type="scientific">Chytriomyces confervae</name>
    <dbReference type="NCBI Taxonomy" id="246404"/>
    <lineage>
        <taxon>Eukaryota</taxon>
        <taxon>Fungi</taxon>
        <taxon>Fungi incertae sedis</taxon>
        <taxon>Chytridiomycota</taxon>
        <taxon>Chytridiomycota incertae sedis</taxon>
        <taxon>Chytridiomycetes</taxon>
        <taxon>Chytridiales</taxon>
        <taxon>Chytriomycetaceae</taxon>
        <taxon>Chytriomyces</taxon>
    </lineage>
</organism>
<dbReference type="InterPro" id="IPR049730">
    <property type="entry name" value="SNF2/RAD54-like_C"/>
</dbReference>
<sequence>MADEEEHEQAQEQSNKRVCLPRDDHVQAKPEAEQELKQETDVGIPQPTVSLAALFSEIPSPSTNIPAEICDLLNNAQSRIRTPLFRYQCHSIAKMISIELDPPDWSFLGIGDNKHAASPGGRGGILCENMGTGKTLIVIGLIAATLDMPCSRTTGPWTVSLTSHAQSVPELDRVYKWEMAPNAPLVPLFRSRVPSLFDLTVLNLKLNCNGLHLAEILDQMPPHASKTYDSIRQYYTILEAQEHFQSIYNQRREKRSNVRSEFRESDQIHLSQTTLIAVPDTLIAQWITEFNKHVPSSSNISRLDLMSKEDAIPAVEVLLTYHVILISHSRLAREFESGKLNFFGGIKRLCTCPYKKATRERDCHCPVEVSIPASPLMQIHFKRLVFDEGHLLKHESRLPDSKLLEAVSKLRSDCKWVCSGTPLPNVLVGEVKDKTRRMKMEKADLKKLEGVVVNYLGLAPFRDDKPLLNTLIIRPWMGSNADRVRRVRSLFQTLMVRHQPNDIIDENPLPPLYERRVLLKMNQNERININIIISLIKLNSILSEREGADYFSHPSQTKSLKRVVANLKLCLFNFNGTDIIEEAQNALQMAQQGLEKATSGKKSYNIDHLKEIMRHLQNAQNSNYAMLQRMAEHVMYTVKPAVCACVWAFADVGIMVDLEHRLLTNVEIEVCRKQLKLARINAELDGANEIVMEEAAVYGESVDLVDSEHVAASGGPSSRAGAASESNPRMRGVQFTDEVKPADNGVSMGSAETAEGSGSNIPEGTEKPELCDSCALNPGPSLGGSIVSTISTKLNYIAGQILHHQAKEKIIVYTTHDNEMAAVWEFCKVAKIQCLLFQKTHQRIAEKAKNVTTFNTSDVVRVIIMDVTRASYGLDLSSASRIYFMRPIHDNAMYNQAIKRAHRLGCVQPVHVEVVAFEGTLEDQVQGDGLLDGRNAGVDKEKQQQQQVQRDRVEDLKMKDLIDVAPFVETREEREEVERSFSVSL</sequence>
<keyword evidence="2" id="KW-0378">Hydrolase</keyword>
<dbReference type="SMART" id="SM00487">
    <property type="entry name" value="DEXDc"/>
    <property type="match status" value="1"/>
</dbReference>
<name>A0A507EV08_9FUNG</name>
<evidence type="ECO:0000256" key="2">
    <source>
        <dbReference type="ARBA" id="ARBA00022801"/>
    </source>
</evidence>
<feature type="domain" description="Helicase ATP-binding" evidence="5">
    <location>
        <begin position="80"/>
        <end position="454"/>
    </location>
</feature>
<evidence type="ECO:0000256" key="4">
    <source>
        <dbReference type="SAM" id="MobiDB-lite"/>
    </source>
</evidence>
<comment type="caution">
    <text evidence="6">The sequence shown here is derived from an EMBL/GenBank/DDBJ whole genome shotgun (WGS) entry which is preliminary data.</text>
</comment>
<evidence type="ECO:0000256" key="1">
    <source>
        <dbReference type="ARBA" id="ARBA00022741"/>
    </source>
</evidence>
<gene>
    <name evidence="6" type="ORF">CcCBS67573_g07574</name>
</gene>
<evidence type="ECO:0000256" key="3">
    <source>
        <dbReference type="ARBA" id="ARBA00022840"/>
    </source>
</evidence>